<dbReference type="Pfam" id="PF13456">
    <property type="entry name" value="RVT_3"/>
    <property type="match status" value="1"/>
</dbReference>
<evidence type="ECO:0000259" key="1">
    <source>
        <dbReference type="Pfam" id="PF13456"/>
    </source>
</evidence>
<keyword evidence="3" id="KW-1185">Reference proteome</keyword>
<dbReference type="InterPro" id="IPR012337">
    <property type="entry name" value="RNaseH-like_sf"/>
</dbReference>
<dbReference type="SUPFAM" id="SSF53098">
    <property type="entry name" value="Ribonuclease H-like"/>
    <property type="match status" value="1"/>
</dbReference>
<reference evidence="2 3" key="1">
    <citation type="journal article" date="2018" name="Front. Plant Sci.">
        <title>Red Clover (Trifolium pratense) and Zigzag Clover (T. medium) - A Picture of Genomic Similarities and Differences.</title>
        <authorList>
            <person name="Dluhosova J."/>
            <person name="Istvanek J."/>
            <person name="Nedelnik J."/>
            <person name="Repkova J."/>
        </authorList>
    </citation>
    <scope>NUCLEOTIDE SEQUENCE [LARGE SCALE GENOMIC DNA]</scope>
    <source>
        <strain evidence="3">cv. 10/8</strain>
        <tissue evidence="2">Leaf</tissue>
    </source>
</reference>
<dbReference type="GO" id="GO:0004523">
    <property type="term" value="F:RNA-DNA hybrid ribonuclease activity"/>
    <property type="evidence" value="ECO:0007669"/>
    <property type="project" value="InterPro"/>
</dbReference>
<dbReference type="InterPro" id="IPR044730">
    <property type="entry name" value="RNase_H-like_dom_plant"/>
</dbReference>
<dbReference type="GO" id="GO:0003676">
    <property type="term" value="F:nucleic acid binding"/>
    <property type="evidence" value="ECO:0007669"/>
    <property type="project" value="InterPro"/>
</dbReference>
<accession>A0A392R8X8</accession>
<dbReference type="Proteomes" id="UP000265520">
    <property type="component" value="Unassembled WGS sequence"/>
</dbReference>
<dbReference type="PANTHER" id="PTHR47074">
    <property type="entry name" value="BNAC02G40300D PROTEIN"/>
    <property type="match status" value="1"/>
</dbReference>
<dbReference type="CDD" id="cd06222">
    <property type="entry name" value="RNase_H_like"/>
    <property type="match status" value="1"/>
</dbReference>
<proteinExistence type="predicted"/>
<comment type="caution">
    <text evidence="2">The sequence shown here is derived from an EMBL/GenBank/DDBJ whole genome shotgun (WGS) entry which is preliminary data.</text>
</comment>
<feature type="domain" description="RNase H type-1" evidence="1">
    <location>
        <begin position="1"/>
        <end position="111"/>
    </location>
</feature>
<dbReference type="AlphaFoldDB" id="A0A392R8X8"/>
<evidence type="ECO:0000313" key="2">
    <source>
        <dbReference type="EMBL" id="MCI32306.1"/>
    </source>
</evidence>
<feature type="non-terminal residue" evidence="2">
    <location>
        <position position="1"/>
    </location>
</feature>
<evidence type="ECO:0000313" key="3">
    <source>
        <dbReference type="Proteomes" id="UP000265520"/>
    </source>
</evidence>
<dbReference type="Gene3D" id="3.30.420.10">
    <property type="entry name" value="Ribonuclease H-like superfamily/Ribonuclease H"/>
    <property type="match status" value="1"/>
</dbReference>
<dbReference type="PANTHER" id="PTHR47074:SF11">
    <property type="entry name" value="REVERSE TRANSCRIPTASE-LIKE PROTEIN"/>
    <property type="match status" value="1"/>
</dbReference>
<sequence length="125" mass="13764">RREDGRCVGAKTRICSGTHDAAMAEATGILEALYFVEQNILSNNMIDQLDAANIVHALNHQKFPITNWGKIARTCSRVCTRLNSVCTRLNSVSVSWVNRKGNQAAHALARWTLIGPGPLPFLCVF</sequence>
<dbReference type="InterPro" id="IPR002156">
    <property type="entry name" value="RNaseH_domain"/>
</dbReference>
<dbReference type="EMBL" id="LXQA010194348">
    <property type="protein sequence ID" value="MCI32306.1"/>
    <property type="molecule type" value="Genomic_DNA"/>
</dbReference>
<dbReference type="InterPro" id="IPR036397">
    <property type="entry name" value="RNaseH_sf"/>
</dbReference>
<name>A0A392R8X8_9FABA</name>
<dbReference type="InterPro" id="IPR052929">
    <property type="entry name" value="RNase_H-like_EbsB-rel"/>
</dbReference>
<protein>
    <submittedName>
        <fullName evidence="2">Cytochrome P450</fullName>
    </submittedName>
</protein>
<organism evidence="2 3">
    <name type="scientific">Trifolium medium</name>
    <dbReference type="NCBI Taxonomy" id="97028"/>
    <lineage>
        <taxon>Eukaryota</taxon>
        <taxon>Viridiplantae</taxon>
        <taxon>Streptophyta</taxon>
        <taxon>Embryophyta</taxon>
        <taxon>Tracheophyta</taxon>
        <taxon>Spermatophyta</taxon>
        <taxon>Magnoliopsida</taxon>
        <taxon>eudicotyledons</taxon>
        <taxon>Gunneridae</taxon>
        <taxon>Pentapetalae</taxon>
        <taxon>rosids</taxon>
        <taxon>fabids</taxon>
        <taxon>Fabales</taxon>
        <taxon>Fabaceae</taxon>
        <taxon>Papilionoideae</taxon>
        <taxon>50 kb inversion clade</taxon>
        <taxon>NPAAA clade</taxon>
        <taxon>Hologalegina</taxon>
        <taxon>IRL clade</taxon>
        <taxon>Trifolieae</taxon>
        <taxon>Trifolium</taxon>
    </lineage>
</organism>